<dbReference type="FunFam" id="3.40.1190.20:FF:000001">
    <property type="entry name" value="Phosphofructokinase"/>
    <property type="match status" value="1"/>
</dbReference>
<accession>A0A969TV14</accession>
<evidence type="ECO:0000256" key="8">
    <source>
        <dbReference type="RuleBase" id="RU369061"/>
    </source>
</evidence>
<dbReference type="InterPro" id="IPR002173">
    <property type="entry name" value="Carboh/pur_kinase_PfkB_CS"/>
</dbReference>
<proteinExistence type="inferred from homology"/>
<sequence length="305" mass="32355">MIYTVTMNPSIDCFMELSELVEGATNRASEQRMVPGGKGINVSRVLHRFDIGSILLGFTAGFTGAFLKEELTAEGLQAHFTDTPGMTRINMKLKTAKETEVNGPSPEISQDYVSELLRKLELADKDDLLVLSGSLPPSLPADTYRTIAEKTPLKTVVDTSGIPLQKALSARPYLIKPNIDELTALYGQESADTSGAVLLARKAVADGAKNVLVSRGAESALLVSADRVLEAAVPSGTIHSTVGAGDSMVAGFLAGLANGHPPEEAFRWSIAAGSATAFSESLCSKKLVEELLPSVSVNEYKEESV</sequence>
<evidence type="ECO:0000256" key="5">
    <source>
        <dbReference type="ARBA" id="ARBA00022840"/>
    </source>
</evidence>
<dbReference type="EC" id="2.7.1.144" evidence="7"/>
<dbReference type="PIRSF" id="PIRSF000535">
    <property type="entry name" value="1PFK/6PFK/LacC"/>
    <property type="match status" value="1"/>
</dbReference>
<dbReference type="GO" id="GO:0016052">
    <property type="term" value="P:carbohydrate catabolic process"/>
    <property type="evidence" value="ECO:0007669"/>
    <property type="project" value="UniProtKB-ARBA"/>
</dbReference>
<evidence type="ECO:0000256" key="1">
    <source>
        <dbReference type="ARBA" id="ARBA00005380"/>
    </source>
</evidence>
<dbReference type="EMBL" id="JAATHJ010000045">
    <property type="protein sequence ID" value="NJP39278.1"/>
    <property type="molecule type" value="Genomic_DNA"/>
</dbReference>
<dbReference type="NCBIfam" id="TIGR03168">
    <property type="entry name" value="1-PFK"/>
    <property type="match status" value="1"/>
</dbReference>
<dbReference type="GO" id="GO:0008662">
    <property type="term" value="F:1-phosphofructokinase activity"/>
    <property type="evidence" value="ECO:0007669"/>
    <property type="project" value="UniProtKB-UniRule"/>
</dbReference>
<evidence type="ECO:0000259" key="9">
    <source>
        <dbReference type="Pfam" id="PF00294"/>
    </source>
</evidence>
<keyword evidence="4 8" id="KW-0418">Kinase</keyword>
<dbReference type="InterPro" id="IPR029056">
    <property type="entry name" value="Ribokinase-like"/>
</dbReference>
<dbReference type="InterPro" id="IPR022463">
    <property type="entry name" value="1-PFruKinase"/>
</dbReference>
<evidence type="ECO:0000256" key="2">
    <source>
        <dbReference type="ARBA" id="ARBA00022679"/>
    </source>
</evidence>
<organism evidence="10 11">
    <name type="scientific">Alkalicoccus luteus</name>
    <dbReference type="NCBI Taxonomy" id="1237094"/>
    <lineage>
        <taxon>Bacteria</taxon>
        <taxon>Bacillati</taxon>
        <taxon>Bacillota</taxon>
        <taxon>Bacilli</taxon>
        <taxon>Bacillales</taxon>
        <taxon>Bacillaceae</taxon>
        <taxon>Alkalicoccus</taxon>
    </lineage>
</organism>
<keyword evidence="7" id="KW-0423">Lactose metabolism</keyword>
<dbReference type="GO" id="GO:0044281">
    <property type="term" value="P:small molecule metabolic process"/>
    <property type="evidence" value="ECO:0007669"/>
    <property type="project" value="UniProtKB-ARBA"/>
</dbReference>
<feature type="domain" description="Carbohydrate kinase PfkB" evidence="9">
    <location>
        <begin position="7"/>
        <end position="282"/>
    </location>
</feature>
<keyword evidence="2 7" id="KW-0808">Transferase</keyword>
<gene>
    <name evidence="10" type="primary">pfkB</name>
    <name evidence="10" type="ORF">HCN83_17035</name>
</gene>
<dbReference type="InterPro" id="IPR011611">
    <property type="entry name" value="PfkB_dom"/>
</dbReference>
<comment type="catalytic activity">
    <reaction evidence="7">
        <text>D-tagatofuranose 6-phosphate + ATP = D-tagatofuranose 1,6-bisphosphate + ADP + H(+)</text>
        <dbReference type="Rhea" id="RHEA:12420"/>
        <dbReference type="ChEBI" id="CHEBI:15378"/>
        <dbReference type="ChEBI" id="CHEBI:30616"/>
        <dbReference type="ChEBI" id="CHEBI:58694"/>
        <dbReference type="ChEBI" id="CHEBI:58695"/>
        <dbReference type="ChEBI" id="CHEBI:456216"/>
        <dbReference type="EC" id="2.7.1.144"/>
    </reaction>
</comment>
<protein>
    <recommendedName>
        <fullName evidence="7">Tagatose-6-phosphate kinase</fullName>
        <ecNumber evidence="7">2.7.1.144</ecNumber>
    </recommendedName>
</protein>
<dbReference type="AlphaFoldDB" id="A0A969TV14"/>
<keyword evidence="5 7" id="KW-0067">ATP-binding</keyword>
<dbReference type="GO" id="GO:0009024">
    <property type="term" value="F:tagatose-6-phosphate kinase activity"/>
    <property type="evidence" value="ECO:0007669"/>
    <property type="project" value="UniProtKB-EC"/>
</dbReference>
<evidence type="ECO:0000256" key="7">
    <source>
        <dbReference type="PIRNR" id="PIRNR000535"/>
    </source>
</evidence>
<comment type="caution">
    <text evidence="10">The sequence shown here is derived from an EMBL/GenBank/DDBJ whole genome shotgun (WGS) entry which is preliminary data.</text>
</comment>
<dbReference type="SUPFAM" id="SSF53613">
    <property type="entry name" value="Ribokinase-like"/>
    <property type="match status" value="1"/>
</dbReference>
<dbReference type="NCBIfam" id="TIGR03828">
    <property type="entry name" value="pfkB"/>
    <property type="match status" value="1"/>
</dbReference>
<comment type="pathway">
    <text evidence="7">Carbohydrate metabolism; D-tagatose 6-phosphate degradation; D-glyceraldehyde 3-phosphate and glycerone phosphate from D-tagatose 6-phosphate: step 1/2.</text>
</comment>
<evidence type="ECO:0000256" key="4">
    <source>
        <dbReference type="ARBA" id="ARBA00022777"/>
    </source>
</evidence>
<dbReference type="InterPro" id="IPR017583">
    <property type="entry name" value="Tagatose/fructose_Pkinase"/>
</dbReference>
<keyword evidence="3 7" id="KW-0547">Nucleotide-binding</keyword>
<comment type="similarity">
    <text evidence="1">Belongs to the carbohydrate kinase pfkB family.</text>
</comment>
<comment type="similarity">
    <text evidence="7">Belongs to the carbohydrate kinase PfkB family. LacC subfamily.</text>
</comment>
<dbReference type="PANTHER" id="PTHR46566">
    <property type="entry name" value="1-PHOSPHOFRUCTOKINASE-RELATED"/>
    <property type="match status" value="1"/>
</dbReference>
<comment type="catalytic activity">
    <reaction evidence="6 8">
        <text>beta-D-fructose 1-phosphate + ATP = beta-D-fructose 1,6-bisphosphate + ADP + H(+)</text>
        <dbReference type="Rhea" id="RHEA:14213"/>
        <dbReference type="ChEBI" id="CHEBI:15378"/>
        <dbReference type="ChEBI" id="CHEBI:30616"/>
        <dbReference type="ChEBI" id="CHEBI:32966"/>
        <dbReference type="ChEBI" id="CHEBI:138881"/>
        <dbReference type="ChEBI" id="CHEBI:456216"/>
        <dbReference type="EC" id="2.7.1.56"/>
    </reaction>
</comment>
<evidence type="ECO:0000313" key="11">
    <source>
        <dbReference type="Proteomes" id="UP000752012"/>
    </source>
</evidence>
<dbReference type="CDD" id="cd01164">
    <property type="entry name" value="FruK_PfkB_like"/>
    <property type="match status" value="1"/>
</dbReference>
<dbReference type="GO" id="GO:0005524">
    <property type="term" value="F:ATP binding"/>
    <property type="evidence" value="ECO:0007669"/>
    <property type="project" value="UniProtKB-UniRule"/>
</dbReference>
<dbReference type="GO" id="GO:0005988">
    <property type="term" value="P:lactose metabolic process"/>
    <property type="evidence" value="ECO:0007669"/>
    <property type="project" value="UniProtKB-KW"/>
</dbReference>
<dbReference type="PROSITE" id="PS00584">
    <property type="entry name" value="PFKB_KINASES_2"/>
    <property type="match status" value="1"/>
</dbReference>
<reference evidence="10 11" key="1">
    <citation type="submission" date="2020-03" db="EMBL/GenBank/DDBJ databases">
        <title>Assessment of the enzymatic potential of alkaline-tolerant lipase obtained from Bacillus luteus H11 (technogenic soil) for the bioremediation of saline soils contaminated with petroleum substances.</title>
        <authorList>
            <person name="Kalwasinska A."/>
        </authorList>
    </citation>
    <scope>NUCLEOTIDE SEQUENCE [LARGE SCALE GENOMIC DNA]</scope>
    <source>
        <strain evidence="10 11">H11</strain>
    </source>
</reference>
<dbReference type="GO" id="GO:0005829">
    <property type="term" value="C:cytosol"/>
    <property type="evidence" value="ECO:0007669"/>
    <property type="project" value="TreeGrafter"/>
</dbReference>
<dbReference type="Gene3D" id="3.40.1190.20">
    <property type="match status" value="1"/>
</dbReference>
<dbReference type="Proteomes" id="UP000752012">
    <property type="component" value="Unassembled WGS sequence"/>
</dbReference>
<evidence type="ECO:0000256" key="3">
    <source>
        <dbReference type="ARBA" id="ARBA00022741"/>
    </source>
</evidence>
<comment type="function">
    <text evidence="8">Catalyzes the ATP-dependent phosphorylation of fructose-l-phosphate to fructose-l,6-bisphosphate.</text>
</comment>
<evidence type="ECO:0000256" key="6">
    <source>
        <dbReference type="ARBA" id="ARBA00047745"/>
    </source>
</evidence>
<dbReference type="RefSeq" id="WP_168009540.1">
    <property type="nucleotide sequence ID" value="NZ_JAATHJ010000045.1"/>
</dbReference>
<evidence type="ECO:0000313" key="10">
    <source>
        <dbReference type="EMBL" id="NJP39278.1"/>
    </source>
</evidence>
<dbReference type="PANTHER" id="PTHR46566:SF1">
    <property type="entry name" value="1-PHOSPHOFRUCTOKINASE"/>
    <property type="match status" value="1"/>
</dbReference>
<dbReference type="Pfam" id="PF00294">
    <property type="entry name" value="PfkB"/>
    <property type="match status" value="1"/>
</dbReference>
<keyword evidence="11" id="KW-1185">Reference proteome</keyword>
<name>A0A969TV14_9BACI</name>